<keyword evidence="7 16" id="KW-0812">Transmembrane</keyword>
<sequence length="780" mass="82475">MASRKLHPLDGGAPPPLLNERQIGVLASICETLIPTVDDAGSPSLGGKDKTGNVSTAGANRSPAKVHHPVGDHKPALNGHEPQAAPSELPKFFALSGSADGTPEAVAGLLTYLNPTAVGRLSIILTLLSWGLGTLLLAGRWALDWRFPFVHSFPALSPHARERILQGWASSRLEDFRALFRAFKSLTMVAFYGKVDESGGNPAWSAIGYVGPDPQRAKRMAARGSEAARRPLEDAVLDLRGDTGEDVVQTLRSRGFEASQAAASSDITVQCDVVVVGSGSGGGVVAGRLAQGGHKVLVLEKGHYLARNDLPLTELPTLEAMYEKGGLFGTVDGGVALLAGSTVGGGSAINWAASFKTQPHVTREWSQDLGLTKYGGAEYEEAMEAVCVRGGVQAEHVVHNLQNEVLRRGCAALGYDCGVVPRNVEDAHECGWCHMGCASGGKKATTETWLVDAVRAGALILAGVHADRILVEPNPDPLSARQHRARGVVATTGGGRRLVVEARVTVAAAGSLHTPPLLLRSGLENSNIGQHLHVHPVSLVWGYFPEGEGPPGRMYEGGIMTAFSRHVAQWNTTGYGALLMTASAHPAIFAANCPWTSGADMKARMTRYARTVVLIGITRDRGRVSASRRGHPVVQYWPGEADRGVLLTSAEHNLRVLAAAGAHEVGSFHAAGPRFCPAVPGEVDPRFETWLAGLRKRGVHKHDAPLASAHQMGSCRMGVHARSSVVDADCASWEVAGLFLGDASVLPTASGTNPMITVQSIAYCTSDAIKRHLEEQVRVA</sequence>
<dbReference type="EC" id="1.1.3.20" evidence="5 12"/>
<comment type="subcellular location">
    <subcellularLocation>
        <location evidence="3 12">Membrane</location>
    </subcellularLocation>
</comment>
<dbReference type="Proteomes" id="UP000054558">
    <property type="component" value="Unassembled WGS sequence"/>
</dbReference>
<dbReference type="GO" id="GO:0050660">
    <property type="term" value="F:flavin adenine dinucleotide binding"/>
    <property type="evidence" value="ECO:0007669"/>
    <property type="project" value="InterPro"/>
</dbReference>
<keyword evidence="20" id="KW-1185">Reference proteome</keyword>
<evidence type="ECO:0000256" key="4">
    <source>
        <dbReference type="ARBA" id="ARBA00010790"/>
    </source>
</evidence>
<dbReference type="InterPro" id="IPR012400">
    <property type="entry name" value="Long_Oxdase"/>
</dbReference>
<dbReference type="PANTHER" id="PTHR46056:SF12">
    <property type="entry name" value="LONG-CHAIN-ALCOHOL OXIDASE"/>
    <property type="match status" value="1"/>
</dbReference>
<protein>
    <recommendedName>
        <fullName evidence="5 12">Long-chain-alcohol oxidase</fullName>
        <ecNumber evidence="5 12">1.1.3.20</ecNumber>
    </recommendedName>
</protein>
<dbReference type="InterPro" id="IPR007867">
    <property type="entry name" value="GMC_OxRtase_C"/>
</dbReference>
<accession>A0A1Y1HU14</accession>
<evidence type="ECO:0000256" key="10">
    <source>
        <dbReference type="ARBA" id="ARBA00023002"/>
    </source>
</evidence>
<dbReference type="GO" id="GO:0016020">
    <property type="term" value="C:membrane"/>
    <property type="evidence" value="ECO:0007669"/>
    <property type="project" value="UniProtKB-SubCell"/>
</dbReference>
<evidence type="ECO:0000256" key="2">
    <source>
        <dbReference type="ARBA" id="ARBA00003842"/>
    </source>
</evidence>
<evidence type="ECO:0000259" key="18">
    <source>
        <dbReference type="Pfam" id="PF05199"/>
    </source>
</evidence>
<evidence type="ECO:0000256" key="15">
    <source>
        <dbReference type="SAM" id="MobiDB-lite"/>
    </source>
</evidence>
<keyword evidence="10 12" id="KW-0560">Oxidoreductase</keyword>
<proteinExistence type="inferred from homology"/>
<keyword evidence="6" id="KW-0285">Flavoprotein</keyword>
<organism evidence="19 20">
    <name type="scientific">Klebsormidium nitens</name>
    <name type="common">Green alga</name>
    <name type="synonym">Ulothrix nitens</name>
    <dbReference type="NCBI Taxonomy" id="105231"/>
    <lineage>
        <taxon>Eukaryota</taxon>
        <taxon>Viridiplantae</taxon>
        <taxon>Streptophyta</taxon>
        <taxon>Klebsormidiophyceae</taxon>
        <taxon>Klebsormidiales</taxon>
        <taxon>Klebsormidiaceae</taxon>
        <taxon>Klebsormidium</taxon>
    </lineage>
</organism>
<evidence type="ECO:0000256" key="14">
    <source>
        <dbReference type="PIRSR" id="PIRSR028937-2"/>
    </source>
</evidence>
<dbReference type="InterPro" id="IPR000172">
    <property type="entry name" value="GMC_OxRdtase_N"/>
</dbReference>
<evidence type="ECO:0000256" key="16">
    <source>
        <dbReference type="SAM" id="Phobius"/>
    </source>
</evidence>
<evidence type="ECO:0000256" key="3">
    <source>
        <dbReference type="ARBA" id="ARBA00004370"/>
    </source>
</evidence>
<reference evidence="19 20" key="1">
    <citation type="journal article" date="2014" name="Nat. Commun.">
        <title>Klebsormidium flaccidum genome reveals primary factors for plant terrestrial adaptation.</title>
        <authorList>
            <person name="Hori K."/>
            <person name="Maruyama F."/>
            <person name="Fujisawa T."/>
            <person name="Togashi T."/>
            <person name="Yamamoto N."/>
            <person name="Seo M."/>
            <person name="Sato S."/>
            <person name="Yamada T."/>
            <person name="Mori H."/>
            <person name="Tajima N."/>
            <person name="Moriyama T."/>
            <person name="Ikeuchi M."/>
            <person name="Watanabe M."/>
            <person name="Wada H."/>
            <person name="Kobayashi K."/>
            <person name="Saito M."/>
            <person name="Masuda T."/>
            <person name="Sasaki-Sekimoto Y."/>
            <person name="Mashiguchi K."/>
            <person name="Awai K."/>
            <person name="Shimojima M."/>
            <person name="Masuda S."/>
            <person name="Iwai M."/>
            <person name="Nobusawa T."/>
            <person name="Narise T."/>
            <person name="Kondo S."/>
            <person name="Saito H."/>
            <person name="Sato R."/>
            <person name="Murakawa M."/>
            <person name="Ihara Y."/>
            <person name="Oshima-Yamada Y."/>
            <person name="Ohtaka K."/>
            <person name="Satoh M."/>
            <person name="Sonobe K."/>
            <person name="Ishii M."/>
            <person name="Ohtani R."/>
            <person name="Kanamori-Sato M."/>
            <person name="Honoki R."/>
            <person name="Miyazaki D."/>
            <person name="Mochizuki H."/>
            <person name="Umetsu J."/>
            <person name="Higashi K."/>
            <person name="Shibata D."/>
            <person name="Kamiya Y."/>
            <person name="Sato N."/>
            <person name="Nakamura Y."/>
            <person name="Tabata S."/>
            <person name="Ida S."/>
            <person name="Kurokawa K."/>
            <person name="Ohta H."/>
        </authorList>
    </citation>
    <scope>NUCLEOTIDE SEQUENCE [LARGE SCALE GENOMIC DNA]</scope>
    <source>
        <strain evidence="19 20">NIES-2285</strain>
    </source>
</reference>
<feature type="active site" description="Proton acceptor" evidence="13">
    <location>
        <position position="710"/>
    </location>
</feature>
<evidence type="ECO:0000256" key="11">
    <source>
        <dbReference type="ARBA" id="ARBA00023136"/>
    </source>
</evidence>
<feature type="binding site" evidence="14">
    <location>
        <begin position="271"/>
        <end position="286"/>
    </location>
    <ligand>
        <name>FAD</name>
        <dbReference type="ChEBI" id="CHEBI:57692"/>
    </ligand>
</feature>
<comment type="catalytic activity">
    <reaction evidence="1 12">
        <text>a long-chain primary fatty alcohol + O2 = a long-chain fatty aldehyde + H2O2</text>
        <dbReference type="Rhea" id="RHEA:22756"/>
        <dbReference type="ChEBI" id="CHEBI:15379"/>
        <dbReference type="ChEBI" id="CHEBI:16240"/>
        <dbReference type="ChEBI" id="CHEBI:17176"/>
        <dbReference type="ChEBI" id="CHEBI:77396"/>
        <dbReference type="EC" id="1.1.3.20"/>
    </reaction>
</comment>
<comment type="similarity">
    <text evidence="4 12">Belongs to the GMC oxidoreductase family.</text>
</comment>
<dbReference type="Gene3D" id="3.50.50.60">
    <property type="entry name" value="FAD/NAD(P)-binding domain"/>
    <property type="match status" value="2"/>
</dbReference>
<evidence type="ECO:0000256" key="6">
    <source>
        <dbReference type="ARBA" id="ARBA00022630"/>
    </source>
</evidence>
<dbReference type="STRING" id="105231.A0A1Y1HU14"/>
<feature type="domain" description="Glucose-methanol-choline oxidoreductase N-terminal" evidence="17">
    <location>
        <begin position="319"/>
        <end position="537"/>
    </location>
</feature>
<name>A0A1Y1HU14_KLENI</name>
<gene>
    <name evidence="19" type="ORF">KFL_000850390</name>
</gene>
<feature type="region of interest" description="Disordered" evidence="15">
    <location>
        <begin position="40"/>
        <end position="83"/>
    </location>
</feature>
<evidence type="ECO:0000313" key="20">
    <source>
        <dbReference type="Proteomes" id="UP000054558"/>
    </source>
</evidence>
<evidence type="ECO:0000313" key="19">
    <source>
        <dbReference type="EMBL" id="GAQ81623.1"/>
    </source>
</evidence>
<evidence type="ECO:0000256" key="9">
    <source>
        <dbReference type="ARBA" id="ARBA00022989"/>
    </source>
</evidence>
<dbReference type="Pfam" id="PF05199">
    <property type="entry name" value="GMC_oxred_C"/>
    <property type="match status" value="1"/>
</dbReference>
<evidence type="ECO:0000256" key="8">
    <source>
        <dbReference type="ARBA" id="ARBA00022827"/>
    </source>
</evidence>
<evidence type="ECO:0000256" key="1">
    <source>
        <dbReference type="ARBA" id="ARBA00000920"/>
    </source>
</evidence>
<feature type="domain" description="Glucose-methanol-choline oxidoreductase C-terminal" evidence="18">
    <location>
        <begin position="619"/>
        <end position="762"/>
    </location>
</feature>
<dbReference type="Pfam" id="PF00732">
    <property type="entry name" value="GMC_oxred_N"/>
    <property type="match status" value="1"/>
</dbReference>
<dbReference type="GO" id="GO:0046577">
    <property type="term" value="F:long-chain-alcohol oxidase activity"/>
    <property type="evidence" value="ECO:0007669"/>
    <property type="project" value="UniProtKB-EC"/>
</dbReference>
<evidence type="ECO:0000256" key="12">
    <source>
        <dbReference type="PIRNR" id="PIRNR028937"/>
    </source>
</evidence>
<comment type="function">
    <text evidence="2 12">Long-chain fatty alcohol oxidase involved in the omega-oxidation pathway of lipid degradation.</text>
</comment>
<evidence type="ECO:0000256" key="5">
    <source>
        <dbReference type="ARBA" id="ARBA00013125"/>
    </source>
</evidence>
<dbReference type="OMA" id="ASEVWPE"/>
<dbReference type="EMBL" id="DF237034">
    <property type="protein sequence ID" value="GAQ81623.1"/>
    <property type="molecule type" value="Genomic_DNA"/>
</dbReference>
<dbReference type="PANTHER" id="PTHR46056">
    <property type="entry name" value="LONG-CHAIN-ALCOHOL OXIDASE"/>
    <property type="match status" value="1"/>
</dbReference>
<dbReference type="InterPro" id="IPR036188">
    <property type="entry name" value="FAD/NAD-bd_sf"/>
</dbReference>
<dbReference type="SUPFAM" id="SSF51905">
    <property type="entry name" value="FAD/NAD(P)-binding domain"/>
    <property type="match status" value="1"/>
</dbReference>
<evidence type="ECO:0000256" key="13">
    <source>
        <dbReference type="PIRSR" id="PIRSR028937-1"/>
    </source>
</evidence>
<keyword evidence="11 12" id="KW-0472">Membrane</keyword>
<dbReference type="PIRSF" id="PIRSF028937">
    <property type="entry name" value="Lg_Ch_AO"/>
    <property type="match status" value="1"/>
</dbReference>
<keyword evidence="9 16" id="KW-1133">Transmembrane helix</keyword>
<dbReference type="OrthoDB" id="269227at2759"/>
<evidence type="ECO:0000259" key="17">
    <source>
        <dbReference type="Pfam" id="PF00732"/>
    </source>
</evidence>
<dbReference type="AlphaFoldDB" id="A0A1Y1HU14"/>
<feature type="transmembrane region" description="Helical" evidence="16">
    <location>
        <begin position="121"/>
        <end position="143"/>
    </location>
</feature>
<keyword evidence="8 14" id="KW-0274">FAD</keyword>
<evidence type="ECO:0000256" key="7">
    <source>
        <dbReference type="ARBA" id="ARBA00022692"/>
    </source>
</evidence>